<keyword evidence="2" id="KW-1185">Reference proteome</keyword>
<evidence type="ECO:0000313" key="2">
    <source>
        <dbReference type="Proteomes" id="UP000018888"/>
    </source>
</evidence>
<dbReference type="AlphaFoldDB" id="A0A2P4PWJ2"/>
<proteinExistence type="predicted"/>
<dbReference type="EMBL" id="AUPC02000130">
    <property type="protein sequence ID" value="POG69769.1"/>
    <property type="molecule type" value="Genomic_DNA"/>
</dbReference>
<dbReference type="Proteomes" id="UP000018888">
    <property type="component" value="Unassembled WGS sequence"/>
</dbReference>
<accession>A0A2P4PWJ2</accession>
<reference evidence="1 2" key="2">
    <citation type="journal article" date="2018" name="New Phytol.">
        <title>High intraspecific genome diversity in the model arbuscular mycorrhizal symbiont Rhizophagus irregularis.</title>
        <authorList>
            <person name="Chen E.C.H."/>
            <person name="Morin E."/>
            <person name="Beaudet D."/>
            <person name="Noel J."/>
            <person name="Yildirir G."/>
            <person name="Ndikumana S."/>
            <person name="Charron P."/>
            <person name="St-Onge C."/>
            <person name="Giorgi J."/>
            <person name="Kruger M."/>
            <person name="Marton T."/>
            <person name="Ropars J."/>
            <person name="Grigoriev I.V."/>
            <person name="Hainaut M."/>
            <person name="Henrissat B."/>
            <person name="Roux C."/>
            <person name="Martin F."/>
            <person name="Corradi N."/>
        </authorList>
    </citation>
    <scope>NUCLEOTIDE SEQUENCE [LARGE SCALE GENOMIC DNA]</scope>
    <source>
        <strain evidence="1 2">DAOM 197198</strain>
    </source>
</reference>
<evidence type="ECO:0008006" key="3">
    <source>
        <dbReference type="Google" id="ProtNLM"/>
    </source>
</evidence>
<comment type="caution">
    <text evidence="1">The sequence shown here is derived from an EMBL/GenBank/DDBJ whole genome shotgun (WGS) entry which is preliminary data.</text>
</comment>
<gene>
    <name evidence="1" type="ORF">GLOIN_2v1842132</name>
</gene>
<organism evidence="1 2">
    <name type="scientific">Rhizophagus irregularis (strain DAOM 181602 / DAOM 197198 / MUCL 43194)</name>
    <name type="common">Arbuscular mycorrhizal fungus</name>
    <name type="synonym">Glomus intraradices</name>
    <dbReference type="NCBI Taxonomy" id="747089"/>
    <lineage>
        <taxon>Eukaryota</taxon>
        <taxon>Fungi</taxon>
        <taxon>Fungi incertae sedis</taxon>
        <taxon>Mucoromycota</taxon>
        <taxon>Glomeromycotina</taxon>
        <taxon>Glomeromycetes</taxon>
        <taxon>Glomerales</taxon>
        <taxon>Glomeraceae</taxon>
        <taxon>Rhizophagus</taxon>
    </lineage>
</organism>
<sequence length="517" mass="60628">MSSATPVYNFIELGLEEYEENEMVLDVVHDLMTFFKDSTNCTCRNSSNKKDLRTCFEKVGFKRFFERHLELKALEKHEFELHIKSQLMVFEISNEKDEKNEKDKKSRHSYRYSFNISLPLCKPAYMKLCNLNDYKLLTLQTHLQENGLIERTHGNTGRVSRRNSKVFVDFNIKSSVKEYLVQYGTIYGLPSPMRHRNDSGNFIYLPTGENYTSIYKKYKEDFYLEHDESETIISYSTFRRLWHELIHNLKFQPSASDLCEKCVEFKAKMQAAKSDIDKYNIIKDKYEEHHKAADLERKHYNDNIEKSKQDLSIAHICYDWAQNVSIPYSPQQVGSIFFKTAYAIHLFGVCKTEGGENRQINFVITEDEFPKSVSKGANTTLNMVYQAIKTFDKDGKKDLHITCHTKFICDSFFGHIKKTYRNQKVNTVDDIEDIVNNSSKGNEGLSNLSEDLGKVYCSKNSGGVEICHKLLRDDNNFNINEKLDILDVMHISEERKKYLYQKIRQNIEDPYKDVYYL</sequence>
<dbReference type="PANTHER" id="PTHR34415">
    <property type="entry name" value="INTEGRASE CATALYTIC DOMAIN-CONTAINING PROTEIN"/>
    <property type="match status" value="1"/>
</dbReference>
<dbReference type="VEuPathDB" id="FungiDB:RhiirFUN_005304"/>
<dbReference type="PANTHER" id="PTHR34415:SF1">
    <property type="entry name" value="INTEGRASE CATALYTIC DOMAIN-CONTAINING PROTEIN"/>
    <property type="match status" value="1"/>
</dbReference>
<name>A0A2P4PWJ2_RHIID</name>
<protein>
    <recommendedName>
        <fullName evidence="3">Chaperonin: PROVISIONAL</fullName>
    </recommendedName>
</protein>
<evidence type="ECO:0000313" key="1">
    <source>
        <dbReference type="EMBL" id="POG69769.1"/>
    </source>
</evidence>
<reference evidence="1 2" key="1">
    <citation type="journal article" date="2013" name="Proc. Natl. Acad. Sci. U.S.A.">
        <title>Genome of an arbuscular mycorrhizal fungus provides insight into the oldest plant symbiosis.</title>
        <authorList>
            <person name="Tisserant E."/>
            <person name="Malbreil M."/>
            <person name="Kuo A."/>
            <person name="Kohler A."/>
            <person name="Symeonidi A."/>
            <person name="Balestrini R."/>
            <person name="Charron P."/>
            <person name="Duensing N."/>
            <person name="Frei Dit Frey N."/>
            <person name="Gianinazzi-Pearson V."/>
            <person name="Gilbert L.B."/>
            <person name="Handa Y."/>
            <person name="Herr J.R."/>
            <person name="Hijri M."/>
            <person name="Koul R."/>
            <person name="Kawaguchi M."/>
            <person name="Krajinski F."/>
            <person name="Lammers P.J."/>
            <person name="Masclaux F.G."/>
            <person name="Murat C."/>
            <person name="Morin E."/>
            <person name="Ndikumana S."/>
            <person name="Pagni M."/>
            <person name="Petitpierre D."/>
            <person name="Requena N."/>
            <person name="Rosikiewicz P."/>
            <person name="Riley R."/>
            <person name="Saito K."/>
            <person name="San Clemente H."/>
            <person name="Shapiro H."/>
            <person name="van Tuinen D."/>
            <person name="Becard G."/>
            <person name="Bonfante P."/>
            <person name="Paszkowski U."/>
            <person name="Shachar-Hill Y.Y."/>
            <person name="Tuskan G.A."/>
            <person name="Young P.W."/>
            <person name="Sanders I.R."/>
            <person name="Henrissat B."/>
            <person name="Rensing S.A."/>
            <person name="Grigoriev I.V."/>
            <person name="Corradi N."/>
            <person name="Roux C."/>
            <person name="Martin F."/>
        </authorList>
    </citation>
    <scope>NUCLEOTIDE SEQUENCE [LARGE SCALE GENOMIC DNA]</scope>
    <source>
        <strain evidence="1 2">DAOM 197198</strain>
    </source>
</reference>